<reference evidence="7" key="1">
    <citation type="journal article" date="2013" name="Nature">
        <title>Pan genome of the phytoplankton Emiliania underpins its global distribution.</title>
        <authorList>
            <person name="Read B.A."/>
            <person name="Kegel J."/>
            <person name="Klute M.J."/>
            <person name="Kuo A."/>
            <person name="Lefebvre S.C."/>
            <person name="Maumus F."/>
            <person name="Mayer C."/>
            <person name="Miller J."/>
            <person name="Monier A."/>
            <person name="Salamov A."/>
            <person name="Young J."/>
            <person name="Aguilar M."/>
            <person name="Claverie J.M."/>
            <person name="Frickenhaus S."/>
            <person name="Gonzalez K."/>
            <person name="Herman E.K."/>
            <person name="Lin Y.C."/>
            <person name="Napier J."/>
            <person name="Ogata H."/>
            <person name="Sarno A.F."/>
            <person name="Shmutz J."/>
            <person name="Schroeder D."/>
            <person name="de Vargas C."/>
            <person name="Verret F."/>
            <person name="von Dassow P."/>
            <person name="Valentin K."/>
            <person name="Van de Peer Y."/>
            <person name="Wheeler G."/>
            <person name="Dacks J.B."/>
            <person name="Delwiche C.F."/>
            <person name="Dyhrman S.T."/>
            <person name="Glockner G."/>
            <person name="John U."/>
            <person name="Richards T."/>
            <person name="Worden A.Z."/>
            <person name="Zhang X."/>
            <person name="Grigoriev I.V."/>
            <person name="Allen A.E."/>
            <person name="Bidle K."/>
            <person name="Borodovsky M."/>
            <person name="Bowler C."/>
            <person name="Brownlee C."/>
            <person name="Cock J.M."/>
            <person name="Elias M."/>
            <person name="Gladyshev V.N."/>
            <person name="Groth M."/>
            <person name="Guda C."/>
            <person name="Hadaegh A."/>
            <person name="Iglesias-Rodriguez M.D."/>
            <person name="Jenkins J."/>
            <person name="Jones B.M."/>
            <person name="Lawson T."/>
            <person name="Leese F."/>
            <person name="Lindquist E."/>
            <person name="Lobanov A."/>
            <person name="Lomsadze A."/>
            <person name="Malik S.B."/>
            <person name="Marsh M.E."/>
            <person name="Mackinder L."/>
            <person name="Mock T."/>
            <person name="Mueller-Roeber B."/>
            <person name="Pagarete A."/>
            <person name="Parker M."/>
            <person name="Probert I."/>
            <person name="Quesneville H."/>
            <person name="Raines C."/>
            <person name="Rensing S.A."/>
            <person name="Riano-Pachon D.M."/>
            <person name="Richier S."/>
            <person name="Rokitta S."/>
            <person name="Shiraiwa Y."/>
            <person name="Soanes D.M."/>
            <person name="van der Giezen M."/>
            <person name="Wahlund T.M."/>
            <person name="Williams B."/>
            <person name="Wilson W."/>
            <person name="Wolfe G."/>
            <person name="Wurch L.L."/>
        </authorList>
    </citation>
    <scope>NUCLEOTIDE SEQUENCE</scope>
</reference>
<dbReference type="Gene3D" id="3.40.50.300">
    <property type="entry name" value="P-loop containing nucleotide triphosphate hydrolases"/>
    <property type="match status" value="1"/>
</dbReference>
<feature type="domain" description="Helicase ATP-binding" evidence="5">
    <location>
        <begin position="127"/>
        <end position="368"/>
    </location>
</feature>
<reference evidence="6" key="2">
    <citation type="submission" date="2024-10" db="UniProtKB">
        <authorList>
            <consortium name="EnsemblProtists"/>
        </authorList>
    </citation>
    <scope>IDENTIFICATION</scope>
</reference>
<name>A0A0D3J7J9_EMIH1</name>
<dbReference type="PROSITE" id="PS51192">
    <property type="entry name" value="HELICASE_ATP_BIND_1"/>
    <property type="match status" value="1"/>
</dbReference>
<evidence type="ECO:0000256" key="1">
    <source>
        <dbReference type="ARBA" id="ARBA00022741"/>
    </source>
</evidence>
<dbReference type="PANTHER" id="PTHR47963">
    <property type="entry name" value="DEAD-BOX ATP-DEPENDENT RNA HELICASE 47, MITOCHONDRIAL"/>
    <property type="match status" value="1"/>
</dbReference>
<keyword evidence="1" id="KW-0547">Nucleotide-binding</keyword>
<dbReference type="SMART" id="SM00487">
    <property type="entry name" value="DEXDc"/>
    <property type="match status" value="1"/>
</dbReference>
<dbReference type="Pfam" id="PF02151">
    <property type="entry name" value="UVR"/>
    <property type="match status" value="1"/>
</dbReference>
<dbReference type="GO" id="GO:0016787">
    <property type="term" value="F:hydrolase activity"/>
    <property type="evidence" value="ECO:0007669"/>
    <property type="project" value="UniProtKB-KW"/>
</dbReference>
<dbReference type="GO" id="GO:0003724">
    <property type="term" value="F:RNA helicase activity"/>
    <property type="evidence" value="ECO:0007669"/>
    <property type="project" value="TreeGrafter"/>
</dbReference>
<dbReference type="PANTHER" id="PTHR47963:SF10">
    <property type="entry name" value="ATP-DEPENDENT RNA HELICASE DDX6_DHH1"/>
    <property type="match status" value="1"/>
</dbReference>
<evidence type="ECO:0000313" key="7">
    <source>
        <dbReference type="Proteomes" id="UP000013827"/>
    </source>
</evidence>
<keyword evidence="4" id="KW-0067">ATP-binding</keyword>
<keyword evidence="3" id="KW-0347">Helicase</keyword>
<dbReference type="InterPro" id="IPR027417">
    <property type="entry name" value="P-loop_NTPase"/>
</dbReference>
<keyword evidence="7" id="KW-1185">Reference proteome</keyword>
<accession>A0A0D3J7J9</accession>
<dbReference type="InterPro" id="IPR014001">
    <property type="entry name" value="Helicase_ATP-bd"/>
</dbReference>
<keyword evidence="2" id="KW-0378">Hydrolase</keyword>
<proteinExistence type="predicted"/>
<evidence type="ECO:0000313" key="6">
    <source>
        <dbReference type="EnsemblProtists" id="EOD19484"/>
    </source>
</evidence>
<dbReference type="InterPro" id="IPR050547">
    <property type="entry name" value="DEAD_box_RNA_helicases"/>
</dbReference>
<protein>
    <recommendedName>
        <fullName evidence="5">Helicase ATP-binding domain-containing protein</fullName>
    </recommendedName>
</protein>
<dbReference type="STRING" id="2903.R1EF68"/>
<dbReference type="eggNOG" id="KOG0327">
    <property type="taxonomic scope" value="Eukaryota"/>
</dbReference>
<dbReference type="KEGG" id="ehx:EMIHUDRAFT_436058"/>
<evidence type="ECO:0000256" key="2">
    <source>
        <dbReference type="ARBA" id="ARBA00022801"/>
    </source>
</evidence>
<dbReference type="GO" id="GO:0003723">
    <property type="term" value="F:RNA binding"/>
    <property type="evidence" value="ECO:0007669"/>
    <property type="project" value="TreeGrafter"/>
</dbReference>
<dbReference type="RefSeq" id="XP_005771913.1">
    <property type="nucleotide sequence ID" value="XM_005771856.1"/>
</dbReference>
<dbReference type="GO" id="GO:0005524">
    <property type="term" value="F:ATP binding"/>
    <property type="evidence" value="ECO:0007669"/>
    <property type="project" value="UniProtKB-KW"/>
</dbReference>
<dbReference type="EnsemblProtists" id="EOD19484">
    <property type="protein sequence ID" value="EOD19484"/>
    <property type="gene ID" value="EMIHUDRAFT_436058"/>
</dbReference>
<sequence length="370" mass="40095">MWRPLIVALCSATGALRVGPRSLAHGAVRRAAAAVSVATDTGFGSAPMPDDLNLLETLLYDAVQREDYAAAAELRDRIGWLSGARGGDTDWRELGLPEWLSDWLGRLGYSWGTRVQVQALRGLTEISGGQTRHRDAAIVAPTGSGKTLAYLLPLLRRFSEDLLQEDLSRHLATAIDGGRTDRTATPDAMPRPVAMIVVPSRELGVQVSLLAYRLLGGSAGNPTLQPFSHPSRYQPGNAANMFTYSGPRRVKASRWSTRKVAGLWDEQMLYAAAHQDLLKDVHLLVGTPEHLARVATSGNLRLHQLQALVIDEADVCLPMEATSQLMRRLEEACGAFAVPRPQLLLAGASISASHVEQAARRGWVQAPLLV</sequence>
<evidence type="ECO:0000259" key="5">
    <source>
        <dbReference type="PROSITE" id="PS51192"/>
    </source>
</evidence>
<dbReference type="PaxDb" id="2903-EOD19484"/>
<dbReference type="GeneID" id="17264985"/>
<dbReference type="HOGENOM" id="CLU_749243_0_0_1"/>
<organism evidence="6 7">
    <name type="scientific">Emiliania huxleyi (strain CCMP1516)</name>
    <dbReference type="NCBI Taxonomy" id="280463"/>
    <lineage>
        <taxon>Eukaryota</taxon>
        <taxon>Haptista</taxon>
        <taxon>Haptophyta</taxon>
        <taxon>Prymnesiophyceae</taxon>
        <taxon>Isochrysidales</taxon>
        <taxon>Noelaerhabdaceae</taxon>
        <taxon>Emiliania</taxon>
    </lineage>
</organism>
<dbReference type="InterPro" id="IPR001943">
    <property type="entry name" value="UVR_dom"/>
</dbReference>
<dbReference type="SUPFAM" id="SSF52540">
    <property type="entry name" value="P-loop containing nucleoside triphosphate hydrolases"/>
    <property type="match status" value="1"/>
</dbReference>
<dbReference type="Proteomes" id="UP000013827">
    <property type="component" value="Unassembled WGS sequence"/>
</dbReference>
<dbReference type="Pfam" id="PF00270">
    <property type="entry name" value="DEAD"/>
    <property type="match status" value="2"/>
</dbReference>
<evidence type="ECO:0000256" key="3">
    <source>
        <dbReference type="ARBA" id="ARBA00022806"/>
    </source>
</evidence>
<dbReference type="InterPro" id="IPR011545">
    <property type="entry name" value="DEAD/DEAH_box_helicase_dom"/>
</dbReference>
<dbReference type="AlphaFoldDB" id="A0A0D3J7J9"/>
<evidence type="ECO:0000256" key="4">
    <source>
        <dbReference type="ARBA" id="ARBA00022840"/>
    </source>
</evidence>